<dbReference type="InterPro" id="IPR054000">
    <property type="entry name" value="MLKL_N"/>
</dbReference>
<keyword evidence="4" id="KW-1185">Reference proteome</keyword>
<evidence type="ECO:0000259" key="1">
    <source>
        <dbReference type="Pfam" id="PF20703"/>
    </source>
</evidence>
<dbReference type="Pfam" id="PF20703">
    <property type="entry name" value="nSTAND1"/>
    <property type="match status" value="1"/>
</dbReference>
<evidence type="ECO:0000313" key="4">
    <source>
        <dbReference type="Proteomes" id="UP001215598"/>
    </source>
</evidence>
<dbReference type="PANTHER" id="PTHR47691">
    <property type="entry name" value="REGULATOR-RELATED"/>
    <property type="match status" value="1"/>
</dbReference>
<name>A0AAD7JIR5_9AGAR</name>
<evidence type="ECO:0000313" key="3">
    <source>
        <dbReference type="EMBL" id="KAJ7765322.1"/>
    </source>
</evidence>
<dbReference type="InterPro" id="IPR027417">
    <property type="entry name" value="P-loop_NTPase"/>
</dbReference>
<sequence length="1021" mass="114022">MNSTNRGRGDAVLRYATIAASTLRDIADSSPVPFLRTIAATLKSNQEESVRLISRIDQLLSVILQLSVKGDELSPATLHNIGKFADTLQKIHSFVRSQQSKTVLKRLFRQSENTALLEECNSGLRDALDVFGVESSLVATTEMADMREHAEKRHEELVHLFRGGSDIQEIADSDTISLVSKSLYELGNSTTSLVLLPPTPKIFHGRESELDELVDLLLQSSARVTILGPGGIGKTSLAVAALHRSEIVARYSERHFVSCESAASHDDLVATIASHIEVSAPRNLSKRIVRHFSAGPPTMLLLDNLETCWEPLGTQSQVEDFLSLLTDIPHLALMVTMRGAERPRSVRWTRPFLPPLEPLSDDAARKTFADITDEYLDDADIRELLEFTNNVPLAVNLVANIAAFEGLDTVLSRWKEEKTTLFSEGPDKRSNLDLSIRISLSSPRMLESPGAHSLLSLLSLLPDGISDPDLLQSDLPIADMGRSKATLLRTALAYVDHDKRLRVLAPIREYIKQHDPPPRSLCRPLRQHFHGLLTLWKDYQHLSTAGITQRMAANVGNLHSVLTCGLDWDEPDLAETLQSIIRFDSFSRVSGRRSSGMLELVPAYLDRLENDHLRAMYVTEFIHTWQYHSLPDLDRLEKTTLQHFRDTQDKSGEAKFLCEIGGYFRQHDNDIPKALRYYGTAINLAKQVDDVRTQCIALRNSAEGIWQLGKYREARAQSQTMRKLAQDHGLFFLEAQAIRVELLCRVSLGNLASCVALSAEARALLAFCGLKGSALDLALINSDAEVHLHKTEYAEARALYSTTYADQSPLAQAYDRLNLVCIDNETGVETDKVRRDLEAVKSSFESIMNPPGITFCEVFSAYVDIRDGLLHRARLSLEGAFAQTRGHDQEISIICLNKLGDITCGLYDAWKTLGWVLILLAFARNGRNSIAIYHALRCLGDVFLAQGDEDTALNLLNTALAGFTTTDIHRSRGECLLRIGDIFHRRGKREKAAEFWRKARPLFVRSLQTREVAQVDERLQA</sequence>
<dbReference type="Pfam" id="PF22215">
    <property type="entry name" value="MLKL_N"/>
    <property type="match status" value="1"/>
</dbReference>
<dbReference type="InterPro" id="IPR036537">
    <property type="entry name" value="Adaptor_Cbl_N_dom_sf"/>
</dbReference>
<comment type="caution">
    <text evidence="3">The sequence shown here is derived from an EMBL/GenBank/DDBJ whole genome shotgun (WGS) entry which is preliminary data.</text>
</comment>
<dbReference type="AlphaFoldDB" id="A0AAD7JIR5"/>
<feature type="domain" description="Novel STAND NTPase 1" evidence="1">
    <location>
        <begin position="201"/>
        <end position="338"/>
    </location>
</feature>
<dbReference type="Gene3D" id="1.20.930.20">
    <property type="entry name" value="Adaptor protein Cbl, N-terminal domain"/>
    <property type="match status" value="1"/>
</dbReference>
<accession>A0AAD7JIR5</accession>
<dbReference type="Proteomes" id="UP001215598">
    <property type="component" value="Unassembled WGS sequence"/>
</dbReference>
<proteinExistence type="predicted"/>
<dbReference type="SUPFAM" id="SSF48452">
    <property type="entry name" value="TPR-like"/>
    <property type="match status" value="1"/>
</dbReference>
<dbReference type="CDD" id="cd21037">
    <property type="entry name" value="MLKL_NTD"/>
    <property type="match status" value="1"/>
</dbReference>
<feature type="domain" description="Mixed lineage kinase" evidence="2">
    <location>
        <begin position="41"/>
        <end position="130"/>
    </location>
</feature>
<dbReference type="InterPro" id="IPR049052">
    <property type="entry name" value="nSTAND1"/>
</dbReference>
<dbReference type="InterPro" id="IPR011990">
    <property type="entry name" value="TPR-like_helical_dom_sf"/>
</dbReference>
<dbReference type="InterPro" id="IPR059179">
    <property type="entry name" value="MLKL-like_MCAfunc"/>
</dbReference>
<dbReference type="PANTHER" id="PTHR47691:SF3">
    <property type="entry name" value="HTH-TYPE TRANSCRIPTIONAL REGULATOR RV0890C-RELATED"/>
    <property type="match status" value="1"/>
</dbReference>
<dbReference type="SUPFAM" id="SSF52540">
    <property type="entry name" value="P-loop containing nucleoside triphosphate hydrolases"/>
    <property type="match status" value="1"/>
</dbReference>
<dbReference type="GO" id="GO:0007166">
    <property type="term" value="P:cell surface receptor signaling pathway"/>
    <property type="evidence" value="ECO:0007669"/>
    <property type="project" value="InterPro"/>
</dbReference>
<evidence type="ECO:0000259" key="2">
    <source>
        <dbReference type="Pfam" id="PF22215"/>
    </source>
</evidence>
<dbReference type="Gene3D" id="3.40.50.300">
    <property type="entry name" value="P-loop containing nucleotide triphosphate hydrolases"/>
    <property type="match status" value="1"/>
</dbReference>
<reference evidence="3" key="1">
    <citation type="submission" date="2023-03" db="EMBL/GenBank/DDBJ databases">
        <title>Massive genome expansion in bonnet fungi (Mycena s.s.) driven by repeated elements and novel gene families across ecological guilds.</title>
        <authorList>
            <consortium name="Lawrence Berkeley National Laboratory"/>
            <person name="Harder C.B."/>
            <person name="Miyauchi S."/>
            <person name="Viragh M."/>
            <person name="Kuo A."/>
            <person name="Thoen E."/>
            <person name="Andreopoulos B."/>
            <person name="Lu D."/>
            <person name="Skrede I."/>
            <person name="Drula E."/>
            <person name="Henrissat B."/>
            <person name="Morin E."/>
            <person name="Kohler A."/>
            <person name="Barry K."/>
            <person name="LaButti K."/>
            <person name="Morin E."/>
            <person name="Salamov A."/>
            <person name="Lipzen A."/>
            <person name="Mereny Z."/>
            <person name="Hegedus B."/>
            <person name="Baldrian P."/>
            <person name="Stursova M."/>
            <person name="Weitz H."/>
            <person name="Taylor A."/>
            <person name="Grigoriev I.V."/>
            <person name="Nagy L.G."/>
            <person name="Martin F."/>
            <person name="Kauserud H."/>
        </authorList>
    </citation>
    <scope>NUCLEOTIDE SEQUENCE</scope>
    <source>
        <strain evidence="3">CBHHK182m</strain>
    </source>
</reference>
<organism evidence="3 4">
    <name type="scientific">Mycena metata</name>
    <dbReference type="NCBI Taxonomy" id="1033252"/>
    <lineage>
        <taxon>Eukaryota</taxon>
        <taxon>Fungi</taxon>
        <taxon>Dikarya</taxon>
        <taxon>Basidiomycota</taxon>
        <taxon>Agaricomycotina</taxon>
        <taxon>Agaricomycetes</taxon>
        <taxon>Agaricomycetidae</taxon>
        <taxon>Agaricales</taxon>
        <taxon>Marasmiineae</taxon>
        <taxon>Mycenaceae</taxon>
        <taxon>Mycena</taxon>
    </lineage>
</organism>
<gene>
    <name evidence="3" type="ORF">B0H16DRAFT_416636</name>
</gene>
<dbReference type="EMBL" id="JARKIB010000026">
    <property type="protein sequence ID" value="KAJ7765322.1"/>
    <property type="molecule type" value="Genomic_DNA"/>
</dbReference>
<protein>
    <recommendedName>
        <fullName evidence="5">AAA+ ATPase domain-containing protein</fullName>
    </recommendedName>
</protein>
<evidence type="ECO:0008006" key="5">
    <source>
        <dbReference type="Google" id="ProtNLM"/>
    </source>
</evidence>
<dbReference type="Gene3D" id="1.25.40.10">
    <property type="entry name" value="Tetratricopeptide repeat domain"/>
    <property type="match status" value="2"/>
</dbReference>